<evidence type="ECO:0000313" key="5">
    <source>
        <dbReference type="EMBL" id="SPR00146.1"/>
    </source>
</evidence>
<feature type="chain" id="PRO_5035991170" description="Leucine-rich repeat domain-containing protein" evidence="3">
    <location>
        <begin position="21"/>
        <end position="325"/>
    </location>
</feature>
<evidence type="ECO:0000313" key="4">
    <source>
        <dbReference type="EMBL" id="CEO95865.1"/>
    </source>
</evidence>
<organism evidence="4 6">
    <name type="scientific">Plasmodiophora brassicae</name>
    <name type="common">Clubroot disease agent</name>
    <dbReference type="NCBI Taxonomy" id="37360"/>
    <lineage>
        <taxon>Eukaryota</taxon>
        <taxon>Sar</taxon>
        <taxon>Rhizaria</taxon>
        <taxon>Endomyxa</taxon>
        <taxon>Phytomyxea</taxon>
        <taxon>Plasmodiophorida</taxon>
        <taxon>Plasmodiophoridae</taxon>
        <taxon>Plasmodiophora</taxon>
    </lineage>
</organism>
<keyword evidence="5" id="KW-0496">Mitochondrion</keyword>
<dbReference type="EMBL" id="OVEO01000013">
    <property type="protein sequence ID" value="SPR00146.1"/>
    <property type="molecule type" value="Genomic_DNA"/>
</dbReference>
<evidence type="ECO:0000313" key="7">
    <source>
        <dbReference type="Proteomes" id="UP000290189"/>
    </source>
</evidence>
<keyword evidence="1" id="KW-0433">Leucine-rich repeat</keyword>
<keyword evidence="2" id="KW-0677">Repeat</keyword>
<proteinExistence type="predicted"/>
<dbReference type="InterPro" id="IPR032675">
    <property type="entry name" value="LRR_dom_sf"/>
</dbReference>
<protein>
    <recommendedName>
        <fullName evidence="8">Leucine-rich repeat domain-containing protein</fullName>
    </recommendedName>
</protein>
<reference evidence="4 6" key="1">
    <citation type="submission" date="2015-02" db="EMBL/GenBank/DDBJ databases">
        <authorList>
            <person name="Chooi Y.-H."/>
        </authorList>
    </citation>
    <scope>NUCLEOTIDE SEQUENCE [LARGE SCALE GENOMIC DNA]</scope>
    <source>
        <strain evidence="4">E3</strain>
    </source>
</reference>
<evidence type="ECO:0000313" key="6">
    <source>
        <dbReference type="Proteomes" id="UP000039324"/>
    </source>
</evidence>
<name>A0A0G4IL88_PLABS</name>
<evidence type="ECO:0000256" key="2">
    <source>
        <dbReference type="ARBA" id="ARBA00022737"/>
    </source>
</evidence>
<dbReference type="Proteomes" id="UP000290189">
    <property type="component" value="Unassembled WGS sequence"/>
</dbReference>
<dbReference type="Gene3D" id="3.80.10.10">
    <property type="entry name" value="Ribonuclease Inhibitor"/>
    <property type="match status" value="1"/>
</dbReference>
<dbReference type="STRING" id="37360.A0A0G4IL88"/>
<keyword evidence="6" id="KW-1185">Reference proteome</keyword>
<feature type="signal peptide" evidence="3">
    <location>
        <begin position="1"/>
        <end position="20"/>
    </location>
</feature>
<evidence type="ECO:0000256" key="3">
    <source>
        <dbReference type="SAM" id="SignalP"/>
    </source>
</evidence>
<dbReference type="EMBL" id="CDSF01000035">
    <property type="protein sequence ID" value="CEO95865.1"/>
    <property type="molecule type" value="Genomic_DNA"/>
</dbReference>
<keyword evidence="3" id="KW-0732">Signal</keyword>
<dbReference type="GO" id="GO:0005737">
    <property type="term" value="C:cytoplasm"/>
    <property type="evidence" value="ECO:0007669"/>
    <property type="project" value="TreeGrafter"/>
</dbReference>
<dbReference type="Proteomes" id="UP000039324">
    <property type="component" value="Unassembled WGS sequence"/>
</dbReference>
<reference evidence="5 7" key="2">
    <citation type="submission" date="2018-03" db="EMBL/GenBank/DDBJ databases">
        <authorList>
            <person name="Fogelqvist J."/>
        </authorList>
    </citation>
    <scope>NUCLEOTIDE SEQUENCE [LARGE SCALE GENOMIC DNA]</scope>
</reference>
<dbReference type="AlphaFoldDB" id="A0A0G4IL88"/>
<evidence type="ECO:0000256" key="1">
    <source>
        <dbReference type="ARBA" id="ARBA00022614"/>
    </source>
</evidence>
<sequence length="325" mass="34893">MLFSCSRVLLLACAIAGAHAVHMTFDPSDDVKQYLSTGGARLTSVHVQTDSHLDDVVSFLVSSQASRPALKAIKASGARITRLPVHISLVESLESLDVSNSGIRELPYEIGRLKSLRLLDVSNTGITKLPPVFAGMTSLSTLVVSPNRITELAYDIGRPTPYLAREDVRNLPIFKRRLAARTAGKSAAPGAWQVAHSYPKCAPRLIREGPSRIVVVARPMSNDNALPLSGDAERIPSAEPIVSSMHAGSGLGRTATIALCTERKLLVNSIDIRQSTLASFKTLPRFMGAVHASIRKSIDDSRSQLAEFEQVMADMGVTPADCAAM</sequence>
<dbReference type="SUPFAM" id="SSF52058">
    <property type="entry name" value="L domain-like"/>
    <property type="match status" value="1"/>
</dbReference>
<dbReference type="Pfam" id="PF13855">
    <property type="entry name" value="LRR_8"/>
    <property type="match status" value="1"/>
</dbReference>
<evidence type="ECO:0008006" key="8">
    <source>
        <dbReference type="Google" id="ProtNLM"/>
    </source>
</evidence>
<dbReference type="InterPro" id="IPR001611">
    <property type="entry name" value="Leu-rich_rpt"/>
</dbReference>
<accession>A0A0G4IL88</accession>
<gene>
    <name evidence="4" type="ORF">PBRA_004578</name>
    <name evidence="5" type="ORF">PLBR_LOCUS7361</name>
</gene>
<dbReference type="InterPro" id="IPR050216">
    <property type="entry name" value="LRR_domain-containing"/>
</dbReference>
<dbReference type="PANTHER" id="PTHR48051">
    <property type="match status" value="1"/>
</dbReference>
<geneLocation type="mitochondrion" evidence="5"/>
<dbReference type="OrthoDB" id="2021138at2759"/>
<dbReference type="PANTHER" id="PTHR48051:SF1">
    <property type="entry name" value="RAS SUPPRESSOR PROTEIN 1"/>
    <property type="match status" value="1"/>
</dbReference>